<feature type="transmembrane region" description="Helical" evidence="1">
    <location>
        <begin position="86"/>
        <end position="113"/>
    </location>
</feature>
<feature type="transmembrane region" description="Helical" evidence="1">
    <location>
        <begin position="262"/>
        <end position="283"/>
    </location>
</feature>
<keyword evidence="1" id="KW-1133">Transmembrane helix</keyword>
<protein>
    <recommendedName>
        <fullName evidence="4">Odorant receptor</fullName>
    </recommendedName>
</protein>
<evidence type="ECO:0000313" key="3">
    <source>
        <dbReference type="Proteomes" id="UP001642540"/>
    </source>
</evidence>
<evidence type="ECO:0008006" key="4">
    <source>
        <dbReference type="Google" id="ProtNLM"/>
    </source>
</evidence>
<comment type="caution">
    <text evidence="2">The sequence shown here is derived from an EMBL/GenBank/DDBJ whole genome shotgun (WGS) entry which is preliminary data.</text>
</comment>
<proteinExistence type="predicted"/>
<dbReference type="Proteomes" id="UP001642540">
    <property type="component" value="Unassembled WGS sequence"/>
</dbReference>
<feature type="transmembrane region" description="Helical" evidence="1">
    <location>
        <begin position="48"/>
        <end position="66"/>
    </location>
</feature>
<name>A0ABP1PPF9_9HEXA</name>
<feature type="transmembrane region" description="Helical" evidence="1">
    <location>
        <begin position="6"/>
        <end position="28"/>
    </location>
</feature>
<feature type="transmembrane region" description="Helical" evidence="1">
    <location>
        <begin position="295"/>
        <end position="320"/>
    </location>
</feature>
<evidence type="ECO:0000256" key="1">
    <source>
        <dbReference type="SAM" id="Phobius"/>
    </source>
</evidence>
<gene>
    <name evidence="2" type="ORF">ODALV1_LOCUS2288</name>
</gene>
<keyword evidence="1" id="KW-0472">Membrane</keyword>
<organism evidence="2 3">
    <name type="scientific">Orchesella dallaii</name>
    <dbReference type="NCBI Taxonomy" id="48710"/>
    <lineage>
        <taxon>Eukaryota</taxon>
        <taxon>Metazoa</taxon>
        <taxon>Ecdysozoa</taxon>
        <taxon>Arthropoda</taxon>
        <taxon>Hexapoda</taxon>
        <taxon>Collembola</taxon>
        <taxon>Entomobryomorpha</taxon>
        <taxon>Entomobryoidea</taxon>
        <taxon>Orchesellidae</taxon>
        <taxon>Orchesellinae</taxon>
        <taxon>Orchesella</taxon>
    </lineage>
</organism>
<keyword evidence="1" id="KW-0812">Transmembrane</keyword>
<accession>A0ABP1PPF9</accession>
<keyword evidence="3" id="KW-1185">Reference proteome</keyword>
<evidence type="ECO:0000313" key="2">
    <source>
        <dbReference type="EMBL" id="CAL8072712.1"/>
    </source>
</evidence>
<dbReference type="EMBL" id="CAXLJM020000007">
    <property type="protein sequence ID" value="CAL8072712.1"/>
    <property type="molecule type" value="Genomic_DNA"/>
</dbReference>
<reference evidence="2 3" key="1">
    <citation type="submission" date="2024-08" db="EMBL/GenBank/DDBJ databases">
        <authorList>
            <person name="Cucini C."/>
            <person name="Frati F."/>
        </authorList>
    </citation>
    <scope>NUCLEOTIDE SEQUENCE [LARGE SCALE GENOMIC DNA]</scope>
</reference>
<sequence length="384" mass="45552">MFSDLYYKAFYFWANWVACPLGAVPFQLDEKRRRIFTNNRSHRKSLRVWMFLAINNLYLIWCMWYMKKTKNFNAFNQTYAGWVVSSIWVITLGSFTLQPDLVCYLFNATVTFFDRYQQSFMPRYNPNRCPVNRVIDTSCTLLRWSCFLIGILETVHFAKFARVCPFYINYYIPAAFYDKPVIIWTAIFHGSIYFVTSLSLGFSSSFMVSITLHMTHIVSDDIRCGRKQKYRTLHTLRTGYNMQITYRSLQLLNKLYLEHGSVILYPMNWLILKMVTFLGATLIKYGHQMEPIVRYIIGGWVIFGIVMWGTCLELAGHMFLYSCRAITSWKYHYWGNETRVMAKFKRSCRPLKLAHRTMFSIKRLTVLKFFRSVGKTMFKIFVAL</sequence>